<dbReference type="RefSeq" id="WP_190880486.1">
    <property type="nucleotide sequence ID" value="NZ_JACJSK010000066.1"/>
</dbReference>
<dbReference type="Proteomes" id="UP000641954">
    <property type="component" value="Unassembled WGS sequence"/>
</dbReference>
<organism evidence="1 2">
    <name type="scientific">Planktothricoides raciborskii FACHB-1370</name>
    <dbReference type="NCBI Taxonomy" id="2949576"/>
    <lineage>
        <taxon>Bacteria</taxon>
        <taxon>Bacillati</taxon>
        <taxon>Cyanobacteriota</taxon>
        <taxon>Cyanophyceae</taxon>
        <taxon>Oscillatoriophycideae</taxon>
        <taxon>Oscillatoriales</taxon>
        <taxon>Oscillatoriaceae</taxon>
        <taxon>Planktothricoides</taxon>
    </lineage>
</organism>
<evidence type="ECO:0000313" key="2">
    <source>
        <dbReference type="Proteomes" id="UP000641954"/>
    </source>
</evidence>
<comment type="caution">
    <text evidence="1">The sequence shown here is derived from an EMBL/GenBank/DDBJ whole genome shotgun (WGS) entry which is preliminary data.</text>
</comment>
<name>A0ABR8EN52_9CYAN</name>
<reference evidence="1 2" key="1">
    <citation type="journal article" date="2020" name="ISME J.">
        <title>Comparative genomics reveals insights into cyanobacterial evolution and habitat adaptation.</title>
        <authorList>
            <person name="Chen M.Y."/>
            <person name="Teng W.K."/>
            <person name="Zhao L."/>
            <person name="Hu C.X."/>
            <person name="Zhou Y.K."/>
            <person name="Han B.P."/>
            <person name="Song L.R."/>
            <person name="Shu W.S."/>
        </authorList>
    </citation>
    <scope>NUCLEOTIDE SEQUENCE [LARGE SCALE GENOMIC DNA]</scope>
    <source>
        <strain evidence="1 2">FACHB-1370</strain>
    </source>
</reference>
<proteinExistence type="predicted"/>
<gene>
    <name evidence="1" type="ORF">H6G72_26530</name>
</gene>
<accession>A0ABR8EN52</accession>
<sequence>MQLIMFTYLSRRASSISSAEGAVPKSAQIPHKERRGWEWLCGNSRAHFWGKLLD</sequence>
<keyword evidence="2" id="KW-1185">Reference proteome</keyword>
<protein>
    <submittedName>
        <fullName evidence="1">Uncharacterized protein</fullName>
    </submittedName>
</protein>
<evidence type="ECO:0000313" key="1">
    <source>
        <dbReference type="EMBL" id="MBD2547320.1"/>
    </source>
</evidence>
<dbReference type="EMBL" id="JACJSK010000066">
    <property type="protein sequence ID" value="MBD2547320.1"/>
    <property type="molecule type" value="Genomic_DNA"/>
</dbReference>